<dbReference type="PROSITE" id="PS50048">
    <property type="entry name" value="ZN2_CY6_FUNGAL_2"/>
    <property type="match status" value="1"/>
</dbReference>
<evidence type="ECO:0000256" key="1">
    <source>
        <dbReference type="SAM" id="MobiDB-lite"/>
    </source>
</evidence>
<dbReference type="PANTHER" id="PTHR31405:SF8">
    <property type="entry name" value="TRANSCRIPTION FACTOR PDR8-RELATED"/>
    <property type="match status" value="1"/>
</dbReference>
<dbReference type="VEuPathDB" id="FungiDB:B1J91_L04400g"/>
<dbReference type="InterPro" id="IPR001138">
    <property type="entry name" value="Zn2Cys6_DnaBD"/>
</dbReference>
<dbReference type="Proteomes" id="UP000054886">
    <property type="component" value="Unassembled WGS sequence"/>
</dbReference>
<dbReference type="PROSITE" id="PS00463">
    <property type="entry name" value="ZN2_CY6_FUNGAL_1"/>
    <property type="match status" value="1"/>
</dbReference>
<dbReference type="VEuPathDB" id="FungiDB:CAGL0L04400g"/>
<dbReference type="VEuPathDB" id="FungiDB:GVI51_L04235"/>
<dbReference type="InterPro" id="IPR036864">
    <property type="entry name" value="Zn2-C6_fun-type_DNA-bd_sf"/>
</dbReference>
<reference evidence="3 5" key="1">
    <citation type="submission" date="2015-10" db="EMBL/GenBank/DDBJ databases">
        <title>Draft genomes sequences of Candida glabrata isolates 1A, 1B, 2A, 2B, 3A and 3B.</title>
        <authorList>
            <person name="Haavelsrud O.E."/>
            <person name="Gaustad P."/>
        </authorList>
    </citation>
    <scope>NUCLEOTIDE SEQUENCE [LARGE SCALE GENOMIC DNA]</scope>
    <source>
        <strain evidence="3">910700640</strain>
    </source>
</reference>
<dbReference type="SUPFAM" id="SSF57701">
    <property type="entry name" value="Zn2/Cys6 DNA-binding domain"/>
    <property type="match status" value="1"/>
</dbReference>
<dbReference type="VEuPathDB" id="FungiDB:GWK60_L10813"/>
<dbReference type="AlphaFoldDB" id="A0A0W0CN65"/>
<dbReference type="GO" id="GO:0000981">
    <property type="term" value="F:DNA-binding transcription factor activity, RNA polymerase II-specific"/>
    <property type="evidence" value="ECO:0007669"/>
    <property type="project" value="InterPro"/>
</dbReference>
<dbReference type="InterPro" id="IPR052693">
    <property type="entry name" value="Yeast_MDR_Regulatory"/>
</dbReference>
<feature type="region of interest" description="Disordered" evidence="1">
    <location>
        <begin position="1"/>
        <end position="27"/>
    </location>
</feature>
<name>A0A0W0CN65_CANGB</name>
<accession>A0A0W0CN65</accession>
<evidence type="ECO:0000313" key="4">
    <source>
        <dbReference type="EMBL" id="KTB04878.1"/>
    </source>
</evidence>
<dbReference type="PANTHER" id="PTHR31405">
    <property type="entry name" value="TRANSCRIPTION FACTOR PDR8-RELATED"/>
    <property type="match status" value="1"/>
</dbReference>
<dbReference type="Gene3D" id="4.10.240.10">
    <property type="entry name" value="Zn(2)-C6 fungal-type DNA-binding domain"/>
    <property type="match status" value="1"/>
</dbReference>
<evidence type="ECO:0000259" key="2">
    <source>
        <dbReference type="PROSITE" id="PS50048"/>
    </source>
</evidence>
<sequence>MSTSPPVEEEPVQSPRDNDKNSDCKRPKKRFKPLKSCAFCRKRKLKCDKQKPRCSSCARRNLPVCVYIENAFTAEMVQNGTVSSLQLLERIRTLEKQLADKETKNMLKSINESRSNDYGLNMMSDASKSPLGIPGSIDTLSPDSVSGRSSYSVNPYLNHSYLQAKSYGRVTLYGPTSLRTYILNQNSDFAKKYQSLWVKIKEERQKYKKKHEISLLRELKTVETLPISDHGSLLADICKELPSYAQIAQIVSSFFDTEETNELNQILDKQKVMKDFADYFITGNRKNDDGELLIEKLVPDNKYNLYKLGIILMILCIKHFFEEMPASIEKYFIFIAGLTSGKTMYIEKAQFLVMYCYYRTIYSSRGDTTHLLNLLFSLTGLVQTLALNTDLEHTYGNMQNLVGSIDSLKKLYVWILYLDYWVCFEAGRPLLLQYKPNELKQIKPSKNQYDSYYKRMIGFLSLARPMMNVLFNSAVDPPLNAYCKLIYQFIEDEFRSIGNCRNLSLVESFPLNDLRVLTLALATLETFYSMRIKYRNEDDVDLKDDSVHCLTVSLSLTISLLVRCFNIDKIKNKEFFSPNCPHLPPYMALSISISNNLFARSISILSVFLYFKVTLFEDNPRLLSRPEEVGFVSPGLRRGKGKSISVLHAFQEYSDVFDNFLSMENNSMKNIMLRSYIFFIQISLEKVNRKIIDKVIEYRKKTEETMLRNETRPTANEYVKDNAVMHDSATLNQSITTGSNELNNSKVMLPSIVGKDYNNNTYYKQGMPNIMGQNTNANVGQYVTNRFPNNIDQVDMMSNVYQSAMLSPNNGSPYPRSPSVHSPYNGRLPGAQGDGYRQYEQSTRNIQYEAYPSQMQLPNRTIPQIADRSPYSLSSHSGVGSPQAIIPTVKYTQEPKSIGLPPLAYKNDSPFGERPKPPSLDKYDEAQFPSGHAMAKGIPIANIANPAQMPKVMSTNPLSQAMAEEFWQNYNLGWEKLVSQTDPSSFI</sequence>
<protein>
    <submittedName>
        <fullName evidence="3">Zinc finger transcription factor YRM1</fullName>
    </submittedName>
</protein>
<evidence type="ECO:0000313" key="3">
    <source>
        <dbReference type="EMBL" id="KTB01056.1"/>
    </source>
</evidence>
<organism evidence="3 5">
    <name type="scientific">Candida glabrata</name>
    <name type="common">Yeast</name>
    <name type="synonym">Torulopsis glabrata</name>
    <dbReference type="NCBI Taxonomy" id="5478"/>
    <lineage>
        <taxon>Eukaryota</taxon>
        <taxon>Fungi</taxon>
        <taxon>Dikarya</taxon>
        <taxon>Ascomycota</taxon>
        <taxon>Saccharomycotina</taxon>
        <taxon>Saccharomycetes</taxon>
        <taxon>Saccharomycetales</taxon>
        <taxon>Saccharomycetaceae</taxon>
        <taxon>Nakaseomyces</taxon>
    </lineage>
</organism>
<dbReference type="CDD" id="cd12148">
    <property type="entry name" value="fungal_TF_MHR"/>
    <property type="match status" value="1"/>
</dbReference>
<feature type="domain" description="Zn(2)-C6 fungal-type" evidence="2">
    <location>
        <begin position="36"/>
        <end position="67"/>
    </location>
</feature>
<dbReference type="Pfam" id="PF00172">
    <property type="entry name" value="Zn_clus"/>
    <property type="match status" value="1"/>
</dbReference>
<proteinExistence type="predicted"/>
<dbReference type="GO" id="GO:0008270">
    <property type="term" value="F:zinc ion binding"/>
    <property type="evidence" value="ECO:0007669"/>
    <property type="project" value="InterPro"/>
</dbReference>
<dbReference type="CDD" id="cd00067">
    <property type="entry name" value="GAL4"/>
    <property type="match status" value="1"/>
</dbReference>
<dbReference type="SMART" id="SM00066">
    <property type="entry name" value="GAL4"/>
    <property type="match status" value="1"/>
</dbReference>
<evidence type="ECO:0000313" key="5">
    <source>
        <dbReference type="Proteomes" id="UP000054886"/>
    </source>
</evidence>
<dbReference type="OMA" id="LENLWVW"/>
<dbReference type="EMBL" id="LLZZ01000132">
    <property type="protein sequence ID" value="KTB01056.1"/>
    <property type="molecule type" value="Genomic_DNA"/>
</dbReference>
<gene>
    <name evidence="3" type="ORF">AO440_004623</name>
    <name evidence="4" type="ORF">AO440_004963</name>
</gene>
<comment type="caution">
    <text evidence="3">The sequence shown here is derived from an EMBL/GenBank/DDBJ whole genome shotgun (WGS) entry which is preliminary data.</text>
</comment>
<feature type="compositionally biased region" description="Basic and acidic residues" evidence="1">
    <location>
        <begin position="16"/>
        <end position="25"/>
    </location>
</feature>
<dbReference type="EMBL" id="LLZZ01000115">
    <property type="protein sequence ID" value="KTB04878.1"/>
    <property type="molecule type" value="Genomic_DNA"/>
</dbReference>